<dbReference type="RefSeq" id="WP_089273118.1">
    <property type="nucleotide sequence ID" value="NZ_FZOC01000002.1"/>
</dbReference>
<evidence type="ECO:0000256" key="5">
    <source>
        <dbReference type="ARBA" id="ARBA00022694"/>
    </source>
</evidence>
<dbReference type="GO" id="GO:0003723">
    <property type="term" value="F:RNA binding"/>
    <property type="evidence" value="ECO:0007669"/>
    <property type="project" value="InterPro"/>
</dbReference>
<comment type="catalytic activity">
    <reaction evidence="6">
        <text>5-carboxymethylaminomethyluridine(34) in tRNA(Leu) + S-adenosyl-L-methionine = 5-carboxymethylaminomethyl-2'-O-methyluridine(34) in tRNA(Leu) + S-adenosyl-L-homocysteine + H(+)</text>
        <dbReference type="Rhea" id="RHEA:43088"/>
        <dbReference type="Rhea" id="RHEA-COMP:10333"/>
        <dbReference type="Rhea" id="RHEA-COMP:10334"/>
        <dbReference type="ChEBI" id="CHEBI:15378"/>
        <dbReference type="ChEBI" id="CHEBI:57856"/>
        <dbReference type="ChEBI" id="CHEBI:59789"/>
        <dbReference type="ChEBI" id="CHEBI:74508"/>
        <dbReference type="ChEBI" id="CHEBI:74511"/>
        <dbReference type="EC" id="2.1.1.207"/>
    </reaction>
</comment>
<dbReference type="AlphaFoldDB" id="A0A238ZBE1"/>
<comment type="subcellular location">
    <subcellularLocation>
        <location evidence="6">Cytoplasm</location>
    </subcellularLocation>
</comment>
<feature type="binding site" evidence="6 7">
    <location>
        <position position="123"/>
    </location>
    <ligand>
        <name>S-adenosyl-L-methionine</name>
        <dbReference type="ChEBI" id="CHEBI:59789"/>
    </ligand>
</feature>
<accession>A0A238ZBE1</accession>
<dbReference type="InterPro" id="IPR016914">
    <property type="entry name" value="TrmL"/>
</dbReference>
<comment type="catalytic activity">
    <reaction evidence="6">
        <text>cytidine(34) in tRNA + S-adenosyl-L-methionine = 2'-O-methylcytidine(34) in tRNA + S-adenosyl-L-homocysteine + H(+)</text>
        <dbReference type="Rhea" id="RHEA:43084"/>
        <dbReference type="Rhea" id="RHEA-COMP:10331"/>
        <dbReference type="Rhea" id="RHEA-COMP:10332"/>
        <dbReference type="ChEBI" id="CHEBI:15378"/>
        <dbReference type="ChEBI" id="CHEBI:57856"/>
        <dbReference type="ChEBI" id="CHEBI:59789"/>
        <dbReference type="ChEBI" id="CHEBI:74495"/>
        <dbReference type="ChEBI" id="CHEBI:82748"/>
        <dbReference type="EC" id="2.1.1.207"/>
    </reaction>
</comment>
<dbReference type="PANTHER" id="PTHR42971:SF1">
    <property type="entry name" value="TRNA (CYTIDINE(34)-2'-O)-METHYLTRANSFERASE"/>
    <property type="match status" value="1"/>
</dbReference>
<feature type="binding site" evidence="6 7">
    <location>
        <position position="103"/>
    </location>
    <ligand>
        <name>S-adenosyl-L-methionine</name>
        <dbReference type="ChEBI" id="CHEBI:59789"/>
    </ligand>
</feature>
<keyword evidence="1 6" id="KW-0963">Cytoplasm</keyword>
<dbReference type="SUPFAM" id="SSF75217">
    <property type="entry name" value="alpha/beta knot"/>
    <property type="match status" value="1"/>
</dbReference>
<evidence type="ECO:0000256" key="6">
    <source>
        <dbReference type="HAMAP-Rule" id="MF_01885"/>
    </source>
</evidence>
<gene>
    <name evidence="9" type="ORF">SAMN04488503_1414</name>
</gene>
<evidence type="ECO:0000256" key="7">
    <source>
        <dbReference type="PIRSR" id="PIRSR029256-1"/>
    </source>
</evidence>
<dbReference type="Pfam" id="PF00588">
    <property type="entry name" value="SpoU_methylase"/>
    <property type="match status" value="1"/>
</dbReference>
<evidence type="ECO:0000259" key="8">
    <source>
        <dbReference type="Pfam" id="PF00588"/>
    </source>
</evidence>
<proteinExistence type="inferred from homology"/>
<evidence type="ECO:0000256" key="1">
    <source>
        <dbReference type="ARBA" id="ARBA00022490"/>
    </source>
</evidence>
<keyword evidence="4 6" id="KW-0949">S-adenosyl-L-methionine</keyword>
<evidence type="ECO:0000256" key="3">
    <source>
        <dbReference type="ARBA" id="ARBA00022679"/>
    </source>
</evidence>
<dbReference type="GO" id="GO:0002130">
    <property type="term" value="P:wobble position ribose methylation"/>
    <property type="evidence" value="ECO:0007669"/>
    <property type="project" value="TreeGrafter"/>
</dbReference>
<dbReference type="InterPro" id="IPR029028">
    <property type="entry name" value="Alpha/beta_knot_MTases"/>
</dbReference>
<dbReference type="InterPro" id="IPR001537">
    <property type="entry name" value="SpoU_MeTrfase"/>
</dbReference>
<dbReference type="Proteomes" id="UP000198324">
    <property type="component" value="Unassembled WGS sequence"/>
</dbReference>
<name>A0A238ZBE1_9BACT</name>
<keyword evidence="5 6" id="KW-0819">tRNA processing</keyword>
<feature type="domain" description="tRNA/rRNA methyltransferase SpoU type" evidence="8">
    <location>
        <begin position="2"/>
        <end position="143"/>
    </location>
</feature>
<evidence type="ECO:0000313" key="9">
    <source>
        <dbReference type="EMBL" id="SNR80856.1"/>
    </source>
</evidence>
<dbReference type="Gene3D" id="3.40.1280.10">
    <property type="match status" value="1"/>
</dbReference>
<keyword evidence="10" id="KW-1185">Reference proteome</keyword>
<sequence>MRIVLFQPEIPPNTGNIARLCAATRTPLHLIEPLGFTIDDKHLKRAGLDYWKNVTLSVHPHWAAFEAALACSGECSRIVLTSARGGVAHHQFHFEPGDAIVLGPETRGLPENVFDLCPLRVRIPTFDTVRSLNLSTAAGILLYEALRQTGGLAPMA</sequence>
<dbReference type="PANTHER" id="PTHR42971">
    <property type="entry name" value="TRNA (CYTIDINE(34)-2'-O)-METHYLTRANSFERASE"/>
    <property type="match status" value="1"/>
</dbReference>
<dbReference type="EC" id="2.1.1.207" evidence="6"/>
<comment type="similarity">
    <text evidence="6">Belongs to the class IV-like SAM-binding methyltransferase superfamily. RNA methyltransferase TrmH family. TrmL subfamily.</text>
</comment>
<keyword evidence="2 6" id="KW-0489">Methyltransferase</keyword>
<dbReference type="CDD" id="cd18094">
    <property type="entry name" value="SpoU-like_TrmL"/>
    <property type="match status" value="1"/>
</dbReference>
<dbReference type="InterPro" id="IPR029026">
    <property type="entry name" value="tRNA_m1G_MTases_N"/>
</dbReference>
<dbReference type="EMBL" id="FZOC01000002">
    <property type="protein sequence ID" value="SNR80856.1"/>
    <property type="molecule type" value="Genomic_DNA"/>
</dbReference>
<organism evidence="9 10">
    <name type="scientific">Humidesulfovibrio mexicanus</name>
    <dbReference type="NCBI Taxonomy" id="147047"/>
    <lineage>
        <taxon>Bacteria</taxon>
        <taxon>Pseudomonadati</taxon>
        <taxon>Thermodesulfobacteriota</taxon>
        <taxon>Desulfovibrionia</taxon>
        <taxon>Desulfovibrionales</taxon>
        <taxon>Desulfovibrionaceae</taxon>
        <taxon>Humidesulfovibrio</taxon>
    </lineage>
</organism>
<evidence type="ECO:0000313" key="10">
    <source>
        <dbReference type="Proteomes" id="UP000198324"/>
    </source>
</evidence>
<protein>
    <recommendedName>
        <fullName evidence="6">Putative tRNA (cytidine(34)-2'-O)-methyltransferase</fullName>
        <ecNumber evidence="6">2.1.1.207</ecNumber>
    </recommendedName>
    <alternativeName>
        <fullName evidence="6">tRNA (cytidine/uridine-2'-O-)-methyltransferase</fullName>
    </alternativeName>
</protein>
<dbReference type="PIRSF" id="PIRSF029256">
    <property type="entry name" value="SpoU_TrmH_prd"/>
    <property type="match status" value="1"/>
</dbReference>
<comment type="caution">
    <text evidence="6">Lacks conserved residue(s) required for the propagation of feature annotation.</text>
</comment>
<evidence type="ECO:0000256" key="4">
    <source>
        <dbReference type="ARBA" id="ARBA00022691"/>
    </source>
</evidence>
<dbReference type="GO" id="GO:0141098">
    <property type="term" value="F:tRNA (cytidine(34)-2'-O)-methyltransferase activity"/>
    <property type="evidence" value="ECO:0007669"/>
    <property type="project" value="RHEA"/>
</dbReference>
<dbReference type="OrthoDB" id="9789043at2"/>
<feature type="binding site" evidence="6 7">
    <location>
        <position position="131"/>
    </location>
    <ligand>
        <name>S-adenosyl-L-methionine</name>
        <dbReference type="ChEBI" id="CHEBI:59789"/>
    </ligand>
</feature>
<keyword evidence="3 6" id="KW-0808">Transferase</keyword>
<dbReference type="HAMAP" id="MF_01885">
    <property type="entry name" value="tRNA_methyltr_TrmL"/>
    <property type="match status" value="1"/>
</dbReference>
<dbReference type="GO" id="GO:0141102">
    <property type="term" value="F:tRNA (5-carboxymethylaminomethyluridine(34)-2'-O)-methyltransferase activity"/>
    <property type="evidence" value="ECO:0007669"/>
    <property type="project" value="RHEA"/>
</dbReference>
<comment type="function">
    <text evidence="6">Could methylate the ribose at the nucleotide 34 wobble position in tRNA.</text>
</comment>
<evidence type="ECO:0000256" key="2">
    <source>
        <dbReference type="ARBA" id="ARBA00022603"/>
    </source>
</evidence>
<dbReference type="GO" id="GO:0005737">
    <property type="term" value="C:cytoplasm"/>
    <property type="evidence" value="ECO:0007669"/>
    <property type="project" value="UniProtKB-SubCell"/>
</dbReference>
<reference evidence="9 10" key="1">
    <citation type="submission" date="2017-06" db="EMBL/GenBank/DDBJ databases">
        <authorList>
            <person name="Kim H.J."/>
            <person name="Triplett B.A."/>
        </authorList>
    </citation>
    <scope>NUCLEOTIDE SEQUENCE [LARGE SCALE GENOMIC DNA]</scope>
    <source>
        <strain evidence="9 10">DSM 13116</strain>
    </source>
</reference>